<feature type="domain" description="DUF58" evidence="1">
    <location>
        <begin position="58"/>
        <end position="264"/>
    </location>
</feature>
<gene>
    <name evidence="2" type="ORF">GbCGDNIH9_1639</name>
</gene>
<protein>
    <recommendedName>
        <fullName evidence="1">DUF58 domain-containing protein</fullName>
    </recommendedName>
</protein>
<name>A0AAC9P8V7_9PROT</name>
<dbReference type="Proteomes" id="UP000182373">
    <property type="component" value="Chromosome"/>
</dbReference>
<proteinExistence type="predicted"/>
<evidence type="ECO:0000313" key="2">
    <source>
        <dbReference type="EMBL" id="APH54936.1"/>
    </source>
</evidence>
<dbReference type="Pfam" id="PF01882">
    <property type="entry name" value="DUF58"/>
    <property type="match status" value="1"/>
</dbReference>
<evidence type="ECO:0000313" key="3">
    <source>
        <dbReference type="Proteomes" id="UP000182373"/>
    </source>
</evidence>
<dbReference type="AlphaFoldDB" id="A0AAC9P8V7"/>
<sequence>MSPARMAASSHQQTLLRAQVEAGRLPPLLAAAERVASSVAQGVHGRRRTGSGESFWQFRPFSPGDTPRRIDWRQSARSGLDAPRGWFIRETEWEAAQTVFLWTDRSASMQFRSTGATVSKLERADLLLLALASLLLRGGERVRLLGAQTRFSGGQAALEALAMALDTLPPGEVPPLSAPVPPFSHAVLIGDFLAPLEDIRASLARLAALPVRGCVLQILDPAEVLLPYEGRVRFTGMEADGEVLLPRVNAVREEYARRLAAQQEGLAALCAGMGFTFSVHRTDRGPELPLLALHQALADSRAGNSRVST</sequence>
<accession>A0AAC9P8V7</accession>
<dbReference type="PANTHER" id="PTHR33608">
    <property type="entry name" value="BLL2464 PROTEIN"/>
    <property type="match status" value="1"/>
</dbReference>
<dbReference type="EMBL" id="CP018191">
    <property type="protein sequence ID" value="APH54936.1"/>
    <property type="molecule type" value="Genomic_DNA"/>
</dbReference>
<evidence type="ECO:0000259" key="1">
    <source>
        <dbReference type="Pfam" id="PF01882"/>
    </source>
</evidence>
<dbReference type="PANTHER" id="PTHR33608:SF6">
    <property type="entry name" value="BLL2464 PROTEIN"/>
    <property type="match status" value="1"/>
</dbReference>
<reference evidence="3" key="1">
    <citation type="submission" date="2016-11" db="EMBL/GenBank/DDBJ databases">
        <title>Comparative genomic and phenotypic analysis of Granulibacter bethesdensis clinical isolates from patients with chronic granulomatous disease.</title>
        <authorList>
            <person name="Zarember K.A."/>
            <person name="Porcella S.F."/>
            <person name="Chu J."/>
            <person name="Ding L."/>
            <person name="Dahlstrom E."/>
            <person name="Barbian K."/>
            <person name="Martens C."/>
            <person name="Sykora L."/>
            <person name="Kramer S."/>
            <person name="Pettinato A.M."/>
            <person name="Hong H."/>
            <person name="Wald G."/>
            <person name="Berg L.J."/>
            <person name="Rogge L.S."/>
            <person name="Greenberg D.E."/>
            <person name="Falcone E.L."/>
            <person name="Neves J.F."/>
            <person name="Simoes M.J."/>
            <person name="Casal M."/>
            <person name="Rodriguez-Lopez F.C."/>
            <person name="Zelazny A."/>
            <person name="Gallin J.I."/>
            <person name="Holland S.M."/>
        </authorList>
    </citation>
    <scope>NUCLEOTIDE SEQUENCE [LARGE SCALE GENOMIC DNA]</scope>
    <source>
        <strain evidence="3">NIH9.1</strain>
    </source>
</reference>
<organism evidence="2 3">
    <name type="scientific">Granulibacter bethesdensis</name>
    <dbReference type="NCBI Taxonomy" id="364410"/>
    <lineage>
        <taxon>Bacteria</taxon>
        <taxon>Pseudomonadati</taxon>
        <taxon>Pseudomonadota</taxon>
        <taxon>Alphaproteobacteria</taxon>
        <taxon>Acetobacterales</taxon>
        <taxon>Acetobacteraceae</taxon>
        <taxon>Granulibacter</taxon>
    </lineage>
</organism>
<dbReference type="InterPro" id="IPR002881">
    <property type="entry name" value="DUF58"/>
</dbReference>